<evidence type="ECO:0000313" key="5">
    <source>
        <dbReference type="Proteomes" id="UP000032305"/>
    </source>
</evidence>
<name>A0A0A1WCH9_9SPHN</name>
<feature type="coiled-coil region" evidence="1">
    <location>
        <begin position="36"/>
        <end position="63"/>
    </location>
</feature>
<accession>A0A0A1WCH9</accession>
<feature type="region of interest" description="Disordered" evidence="2">
    <location>
        <begin position="94"/>
        <end position="115"/>
    </location>
</feature>
<dbReference type="SUPFAM" id="SSF56935">
    <property type="entry name" value="Porins"/>
    <property type="match status" value="1"/>
</dbReference>
<evidence type="ECO:0000256" key="3">
    <source>
        <dbReference type="SAM" id="SignalP"/>
    </source>
</evidence>
<dbReference type="Pfam" id="PF07396">
    <property type="entry name" value="Porin_O_P"/>
    <property type="match status" value="1"/>
</dbReference>
<gene>
    <name evidence="4" type="ORF">SP5_097_00010</name>
</gene>
<reference evidence="4 5" key="1">
    <citation type="submission" date="2014-11" db="EMBL/GenBank/DDBJ databases">
        <title>Whole genome shotgun sequence of Sphingomonas parapaucimobilis NBRC 15100.</title>
        <authorList>
            <person name="Katano-Makiyama Y."/>
            <person name="Hosoyama A."/>
            <person name="Hashimoto M."/>
            <person name="Hosoyama Y."/>
            <person name="Noguchi M."/>
            <person name="Numata M."/>
            <person name="Tsuchikane K."/>
            <person name="Hirakata S."/>
            <person name="Uohara A."/>
            <person name="Shimodaira J."/>
            <person name="Ohji S."/>
            <person name="Ichikawa N."/>
            <person name="Kimura A."/>
            <person name="Yamazoe A."/>
            <person name="Fujita N."/>
        </authorList>
    </citation>
    <scope>NUCLEOTIDE SEQUENCE [LARGE SCALE GENOMIC DNA]</scope>
    <source>
        <strain evidence="4 5">NBRC 15100</strain>
    </source>
</reference>
<evidence type="ECO:0000313" key="4">
    <source>
        <dbReference type="EMBL" id="GAM02659.1"/>
    </source>
</evidence>
<dbReference type="Gene3D" id="2.40.160.10">
    <property type="entry name" value="Porin"/>
    <property type="match status" value="1"/>
</dbReference>
<keyword evidence="1" id="KW-0175">Coiled coil</keyword>
<evidence type="ECO:0008006" key="6">
    <source>
        <dbReference type="Google" id="ProtNLM"/>
    </source>
</evidence>
<proteinExistence type="predicted"/>
<dbReference type="InterPro" id="IPR023614">
    <property type="entry name" value="Porin_dom_sf"/>
</dbReference>
<feature type="chain" id="PRO_5001993608" description="Porin" evidence="3">
    <location>
        <begin position="20"/>
        <end position="510"/>
    </location>
</feature>
<protein>
    <recommendedName>
        <fullName evidence="6">Porin</fullName>
    </recommendedName>
</protein>
<evidence type="ECO:0000256" key="2">
    <source>
        <dbReference type="SAM" id="MobiDB-lite"/>
    </source>
</evidence>
<sequence>MHRGALLAIGLCAPLPVAAQTTPVPAPAIAQPDEDVARLTRLVEQQQAQIERLEARLAAVEGGKPQALAAAPLGQPLPSDAHPLTPPQITAQARQAVRTPAPLGQSLPSDAHPPSLDARLARIEKAQNEGVHVDWSKGTPEFTSADGKFSFRPRGRILVDLATTTGSTLPSRNITATTARSLRLGFEGSIGSHLSYLLEGDFADNDPAIKSAYLAWTTGFLGQQAEFALGNRLNDRGLDGSSGTISVPFMERNFVGAGIIPVRGFFGLGAAARVYGDGWHVGVQVSGDDISNPGTESDGLTIAGRAHWNPVKTAGWLVHLGLWGFRETIAADATRPTRSIAVGGFFNDNLRIVPGTFTGARTGEGYGFELGTFHKSLWAYGEYGKRRIENRAGASTDQSAWAVQAGWFLTGETPPYLTRGGVWSRPKVLRPFTSGGRGAIELATRYEELDYSDNPTAGRGTALTLGINWYLNNFVRLQVNAIDWTIANPVQLRGAKDHGQTLIGRAQIAF</sequence>
<feature type="signal peptide" evidence="3">
    <location>
        <begin position="1"/>
        <end position="19"/>
    </location>
</feature>
<keyword evidence="5" id="KW-1185">Reference proteome</keyword>
<dbReference type="OrthoDB" id="9807854at2"/>
<dbReference type="eggNOG" id="COG3746">
    <property type="taxonomic scope" value="Bacteria"/>
</dbReference>
<evidence type="ECO:0000256" key="1">
    <source>
        <dbReference type="SAM" id="Coils"/>
    </source>
</evidence>
<keyword evidence="3" id="KW-0732">Signal</keyword>
<dbReference type="RefSeq" id="WP_084220738.1">
    <property type="nucleotide sequence ID" value="NZ_BBPI01000097.1"/>
</dbReference>
<dbReference type="Proteomes" id="UP000032305">
    <property type="component" value="Unassembled WGS sequence"/>
</dbReference>
<dbReference type="AlphaFoldDB" id="A0A0A1WCH9"/>
<dbReference type="InterPro" id="IPR010870">
    <property type="entry name" value="Porin_O/P"/>
</dbReference>
<dbReference type="EMBL" id="BBPI01000097">
    <property type="protein sequence ID" value="GAM02659.1"/>
    <property type="molecule type" value="Genomic_DNA"/>
</dbReference>
<organism evidence="4 5">
    <name type="scientific">Sphingomonas parapaucimobilis NBRC 15100</name>
    <dbReference type="NCBI Taxonomy" id="1219049"/>
    <lineage>
        <taxon>Bacteria</taxon>
        <taxon>Pseudomonadati</taxon>
        <taxon>Pseudomonadota</taxon>
        <taxon>Alphaproteobacteria</taxon>
        <taxon>Sphingomonadales</taxon>
        <taxon>Sphingomonadaceae</taxon>
        <taxon>Sphingomonas</taxon>
    </lineage>
</organism>
<comment type="caution">
    <text evidence="4">The sequence shown here is derived from an EMBL/GenBank/DDBJ whole genome shotgun (WGS) entry which is preliminary data.</text>
</comment>